<keyword evidence="2" id="KW-0808">Transferase</keyword>
<dbReference type="STRING" id="41431.PCC8801_0045"/>
<dbReference type="Gene3D" id="3.40.50.2000">
    <property type="entry name" value="Glycogen Phosphorylase B"/>
    <property type="match status" value="2"/>
</dbReference>
<gene>
    <name evidence="2" type="ordered locus">PCC8801_0045</name>
</gene>
<dbReference type="CAZy" id="GT4">
    <property type="family name" value="Glycosyltransferase Family 4"/>
</dbReference>
<evidence type="ECO:0000313" key="3">
    <source>
        <dbReference type="Proteomes" id="UP000008204"/>
    </source>
</evidence>
<dbReference type="PANTHER" id="PTHR45947:SF3">
    <property type="entry name" value="SULFOQUINOVOSYL TRANSFERASE SQD2"/>
    <property type="match status" value="1"/>
</dbReference>
<dbReference type="AlphaFoldDB" id="B7JZJ2"/>
<dbReference type="InterPro" id="IPR028098">
    <property type="entry name" value="Glyco_trans_4-like_N"/>
</dbReference>
<reference evidence="3" key="1">
    <citation type="journal article" date="2011" name="MBio">
        <title>Novel metabolic attributes of the genus Cyanothece, comprising a group of unicellular nitrogen-fixing Cyanobacteria.</title>
        <authorList>
            <person name="Bandyopadhyay A."/>
            <person name="Elvitigala T."/>
            <person name="Welsh E."/>
            <person name="Stockel J."/>
            <person name="Liberton M."/>
            <person name="Min H."/>
            <person name="Sherman L.A."/>
            <person name="Pakrasi H.B."/>
        </authorList>
    </citation>
    <scope>NUCLEOTIDE SEQUENCE [LARGE SCALE GENOMIC DNA]</scope>
    <source>
        <strain evidence="3">PCC 8801</strain>
    </source>
</reference>
<evidence type="ECO:0000259" key="1">
    <source>
        <dbReference type="Pfam" id="PF13439"/>
    </source>
</evidence>
<protein>
    <submittedName>
        <fullName evidence="2">Glycosyl transferase group 1</fullName>
    </submittedName>
</protein>
<dbReference type="OrthoDB" id="9768685at2"/>
<accession>B7JZJ2</accession>
<dbReference type="RefSeq" id="WP_012593429.1">
    <property type="nucleotide sequence ID" value="NC_011726.1"/>
</dbReference>
<dbReference type="Pfam" id="PF13439">
    <property type="entry name" value="Glyco_transf_4"/>
    <property type="match status" value="1"/>
</dbReference>
<evidence type="ECO:0000313" key="2">
    <source>
        <dbReference type="EMBL" id="ACK64152.1"/>
    </source>
</evidence>
<keyword evidence="3" id="KW-1185">Reference proteome</keyword>
<dbReference type="EMBL" id="CP001287">
    <property type="protein sequence ID" value="ACK64152.1"/>
    <property type="molecule type" value="Genomic_DNA"/>
</dbReference>
<organism evidence="2 3">
    <name type="scientific">Rippkaea orientalis (strain PCC 8801 / RF-1)</name>
    <name type="common">Cyanothece sp. (strain PCC 8801)</name>
    <dbReference type="NCBI Taxonomy" id="41431"/>
    <lineage>
        <taxon>Bacteria</taxon>
        <taxon>Bacillati</taxon>
        <taxon>Cyanobacteriota</taxon>
        <taxon>Cyanophyceae</taxon>
        <taxon>Oscillatoriophycideae</taxon>
        <taxon>Chroococcales</taxon>
        <taxon>Aphanothecaceae</taxon>
        <taxon>Rippkaea</taxon>
        <taxon>Rippkaea orientalis</taxon>
    </lineage>
</organism>
<sequence length="437" mass="50075">MKIVIISELSYGTGASIAAFRLAKALSDLKHDVYYIVGQNSSKIEKDSSSITTYLLTQQHQKTLREIIFDKIQHLTEQIIISLTQKNSKSREILYQFKNYKQKTRFKFKLENNENELRQILETIQPDIINLHNISTIISYRGVLSLGTKFPLVWTLHDCFPVTGYHYKFINPNQQEIITLGIAPQLINIKKSINSLINASCNLIFVAPSEWLASLASNQLQGKKLVQVIPNGLSSIDFFPEDQKQSRLNLGLNPEKFYLLVFASNLKYERKNNQLILENLKRINELSIEVIACGQVDQDFSEQYPSIHLFEPIFNLQKIRQLYAAADIFLIPSLIDNLPNTVLESLFCGTPVLGANVGGIPEMVIEGQTGWLFDPYSGDNLITILNHIYQQRQQLPQIRQQCFNWVQEHYSIEQQVQAYLQLFQTMITSSVKSIQSK</sequence>
<name>B7JZJ2_RIPO1</name>
<dbReference type="eggNOG" id="COG0438">
    <property type="taxonomic scope" value="Bacteria"/>
</dbReference>
<dbReference type="SUPFAM" id="SSF53756">
    <property type="entry name" value="UDP-Glycosyltransferase/glycogen phosphorylase"/>
    <property type="match status" value="1"/>
</dbReference>
<dbReference type="GO" id="GO:0016757">
    <property type="term" value="F:glycosyltransferase activity"/>
    <property type="evidence" value="ECO:0007669"/>
    <property type="project" value="TreeGrafter"/>
</dbReference>
<proteinExistence type="predicted"/>
<dbReference type="InterPro" id="IPR050194">
    <property type="entry name" value="Glycosyltransferase_grp1"/>
</dbReference>
<dbReference type="Pfam" id="PF13692">
    <property type="entry name" value="Glyco_trans_1_4"/>
    <property type="match status" value="1"/>
</dbReference>
<dbReference type="Proteomes" id="UP000008204">
    <property type="component" value="Chromosome"/>
</dbReference>
<dbReference type="HOGENOM" id="CLU_009583_28_3_3"/>
<feature type="domain" description="Glycosyltransferase subfamily 4-like N-terminal" evidence="1">
    <location>
        <begin position="14"/>
        <end position="233"/>
    </location>
</feature>
<dbReference type="KEGG" id="cyp:PCC8801_0045"/>
<dbReference type="PANTHER" id="PTHR45947">
    <property type="entry name" value="SULFOQUINOVOSYL TRANSFERASE SQD2"/>
    <property type="match status" value="1"/>
</dbReference>